<keyword evidence="14" id="KW-1185">Reference proteome</keyword>
<evidence type="ECO:0000256" key="5">
    <source>
        <dbReference type="ARBA" id="ARBA00022723"/>
    </source>
</evidence>
<comment type="cofactor">
    <cofactor evidence="1">
        <name>Zn(2+)</name>
        <dbReference type="ChEBI" id="CHEBI:29105"/>
    </cofactor>
</comment>
<dbReference type="EMBL" id="SLZR01000010">
    <property type="protein sequence ID" value="TCS40157.1"/>
    <property type="molecule type" value="Genomic_DNA"/>
</dbReference>
<dbReference type="GO" id="GO:0046872">
    <property type="term" value="F:metal ion binding"/>
    <property type="evidence" value="ECO:0007669"/>
    <property type="project" value="UniProtKB-KW"/>
</dbReference>
<dbReference type="AlphaFoldDB" id="A0A4R3I5T9"/>
<keyword evidence="7" id="KW-0862">Zinc</keyword>
<feature type="domain" description="Peptidase M48" evidence="12">
    <location>
        <begin position="118"/>
        <end position="341"/>
    </location>
</feature>
<evidence type="ECO:0000256" key="8">
    <source>
        <dbReference type="ARBA" id="ARBA00022989"/>
    </source>
</evidence>
<organism evidence="13 14">
    <name type="scientific">Reinekea marinisedimentorum</name>
    <dbReference type="NCBI Taxonomy" id="230495"/>
    <lineage>
        <taxon>Bacteria</taxon>
        <taxon>Pseudomonadati</taxon>
        <taxon>Pseudomonadota</taxon>
        <taxon>Gammaproteobacteria</taxon>
        <taxon>Oceanospirillales</taxon>
        <taxon>Saccharospirillaceae</taxon>
        <taxon>Reinekea</taxon>
    </lineage>
</organism>
<sequence length="656" mass="73280">MDFFENQDRARKKTVQLVFLFMLGLVATLVAVNLVCFVAYWAVTSSDGYGSSPMFGDFSTAWQSWWGSNLNWQVSWGILAAVVIGTAFRFLELAGGGKKVAEWAGATPVDMSSQRSEYRQLINVCEEMAIAAGMPVPELYVMEREQGINAFVAGYKINQAVLVVTKGALEHLTRDQLQGVIGHEYSHILNGDMRLNVRLMAFLAGLVMIGQIGRFLFHSGFSTGHRRSYRSRDNDGRLAIVLVAAGVLFVAVGYIGVLVGRMIKAAVSRQREFLADASSVQFTRNPDGIAGALYEIKSRAEGSQLAHRHAEDMSHFCFGETVALSDRLATHPPILERIKRVNPNFIAKERTRRRQTESAEDSVARSAPDAFNNVLMAAGVAALAGQVSPDQVKYAQKLYKHIPEQVKIWVHQSEGAKAFIYGQVMLGNDELKQSVLDEISQRDPKVMSSLKNIWPYCKKMDEQLRQPILEIALATLKRLPESERVIFLDRLEFLVQLDGRVDFIEWVTLTLTRMRLQQADDRGFESLGSNLTPHLAALSDLFRILVEQSRDVVEAEQMYKSVCERFGIVYQPNKTLQEVGFDKLSSALLALQTVSFSHRKAVLQACADIIQSDGEIDFREYEVVRIIAECLECPMPVLVLSGAEAIDERDIPIPFS</sequence>
<evidence type="ECO:0000256" key="1">
    <source>
        <dbReference type="ARBA" id="ARBA00001947"/>
    </source>
</evidence>
<dbReference type="SUPFAM" id="SSF158682">
    <property type="entry name" value="TerB-like"/>
    <property type="match status" value="1"/>
</dbReference>
<evidence type="ECO:0000259" key="12">
    <source>
        <dbReference type="Pfam" id="PF01435"/>
    </source>
</evidence>
<dbReference type="Pfam" id="PF01435">
    <property type="entry name" value="Peptidase_M48"/>
    <property type="match status" value="1"/>
</dbReference>
<comment type="caution">
    <text evidence="13">The sequence shown here is derived from an EMBL/GenBank/DDBJ whole genome shotgun (WGS) entry which is preliminary data.</text>
</comment>
<keyword evidence="10 11" id="KW-0472">Membrane</keyword>
<feature type="transmembrane region" description="Helical" evidence="11">
    <location>
        <begin position="74"/>
        <end position="91"/>
    </location>
</feature>
<keyword evidence="9" id="KW-0482">Metalloprotease</keyword>
<keyword evidence="3 13" id="KW-0645">Protease</keyword>
<evidence type="ECO:0000256" key="3">
    <source>
        <dbReference type="ARBA" id="ARBA00022670"/>
    </source>
</evidence>
<feature type="transmembrane region" description="Helical" evidence="11">
    <location>
        <begin position="199"/>
        <end position="217"/>
    </location>
</feature>
<keyword evidence="4 11" id="KW-0812">Transmembrane</keyword>
<name>A0A4R3I5T9_9GAMM</name>
<protein>
    <submittedName>
        <fullName evidence="13">Zn-dependent protease with chaperone function</fullName>
    </submittedName>
</protein>
<dbReference type="RefSeq" id="WP_132702052.1">
    <property type="nucleotide sequence ID" value="NZ_SLZR01000010.1"/>
</dbReference>
<gene>
    <name evidence="13" type="ORF">BCF53_11078</name>
</gene>
<evidence type="ECO:0000256" key="10">
    <source>
        <dbReference type="ARBA" id="ARBA00023136"/>
    </source>
</evidence>
<dbReference type="InterPro" id="IPR001915">
    <property type="entry name" value="Peptidase_M48"/>
</dbReference>
<evidence type="ECO:0000313" key="14">
    <source>
        <dbReference type="Proteomes" id="UP000295793"/>
    </source>
</evidence>
<dbReference type="CDD" id="cd07340">
    <property type="entry name" value="M48B_Htpx_like"/>
    <property type="match status" value="1"/>
</dbReference>
<dbReference type="OrthoDB" id="15218at2"/>
<evidence type="ECO:0000313" key="13">
    <source>
        <dbReference type="EMBL" id="TCS40157.1"/>
    </source>
</evidence>
<dbReference type="InterPro" id="IPR050083">
    <property type="entry name" value="HtpX_protease"/>
</dbReference>
<dbReference type="PANTHER" id="PTHR43221:SF2">
    <property type="entry name" value="PROTEASE HTPX HOMOLOG"/>
    <property type="match status" value="1"/>
</dbReference>
<accession>A0A4R3I5T9</accession>
<dbReference type="Proteomes" id="UP000295793">
    <property type="component" value="Unassembled WGS sequence"/>
</dbReference>
<evidence type="ECO:0000256" key="2">
    <source>
        <dbReference type="ARBA" id="ARBA00022475"/>
    </source>
</evidence>
<evidence type="ECO:0000256" key="4">
    <source>
        <dbReference type="ARBA" id="ARBA00022692"/>
    </source>
</evidence>
<keyword evidence="2" id="KW-1003">Cell membrane</keyword>
<dbReference type="GO" id="GO:0006508">
    <property type="term" value="P:proteolysis"/>
    <property type="evidence" value="ECO:0007669"/>
    <property type="project" value="UniProtKB-KW"/>
</dbReference>
<dbReference type="Gene3D" id="3.30.2010.10">
    <property type="entry name" value="Metalloproteases ('zincins'), catalytic domain"/>
    <property type="match status" value="1"/>
</dbReference>
<evidence type="ECO:0000256" key="6">
    <source>
        <dbReference type="ARBA" id="ARBA00022801"/>
    </source>
</evidence>
<dbReference type="GO" id="GO:0004222">
    <property type="term" value="F:metalloendopeptidase activity"/>
    <property type="evidence" value="ECO:0007669"/>
    <property type="project" value="InterPro"/>
</dbReference>
<feature type="transmembrane region" description="Helical" evidence="11">
    <location>
        <begin position="237"/>
        <end position="259"/>
    </location>
</feature>
<evidence type="ECO:0000256" key="11">
    <source>
        <dbReference type="SAM" id="Phobius"/>
    </source>
</evidence>
<evidence type="ECO:0000256" key="7">
    <source>
        <dbReference type="ARBA" id="ARBA00022833"/>
    </source>
</evidence>
<proteinExistence type="predicted"/>
<feature type="transmembrane region" description="Helical" evidence="11">
    <location>
        <begin position="17"/>
        <end position="43"/>
    </location>
</feature>
<dbReference type="InterPro" id="IPR029024">
    <property type="entry name" value="TerB-like"/>
</dbReference>
<evidence type="ECO:0000256" key="9">
    <source>
        <dbReference type="ARBA" id="ARBA00023049"/>
    </source>
</evidence>
<dbReference type="PANTHER" id="PTHR43221">
    <property type="entry name" value="PROTEASE HTPX"/>
    <property type="match status" value="1"/>
</dbReference>
<keyword evidence="5" id="KW-0479">Metal-binding</keyword>
<keyword evidence="6" id="KW-0378">Hydrolase</keyword>
<keyword evidence="8 11" id="KW-1133">Transmembrane helix</keyword>
<reference evidence="13 14" key="1">
    <citation type="submission" date="2019-03" db="EMBL/GenBank/DDBJ databases">
        <title>Genomic Encyclopedia of Archaeal and Bacterial Type Strains, Phase II (KMG-II): from individual species to whole genera.</title>
        <authorList>
            <person name="Goeker M."/>
        </authorList>
    </citation>
    <scope>NUCLEOTIDE SEQUENCE [LARGE SCALE GENOMIC DNA]</scope>
    <source>
        <strain evidence="13 14">DSM 15388</strain>
    </source>
</reference>